<feature type="chain" id="PRO_5047321274" description="Prenyltransferase alpha-alpha toroid domain-containing protein" evidence="4">
    <location>
        <begin position="30"/>
        <end position="930"/>
    </location>
</feature>
<keyword evidence="1" id="KW-0677">Repeat</keyword>
<feature type="domain" description="Prenyltransferase alpha-alpha toroid" evidence="5">
    <location>
        <begin position="697"/>
        <end position="817"/>
    </location>
</feature>
<protein>
    <recommendedName>
        <fullName evidence="5">Prenyltransferase alpha-alpha toroid domain-containing protein</fullName>
    </recommendedName>
</protein>
<evidence type="ECO:0000313" key="7">
    <source>
        <dbReference type="Proteomes" id="UP000624183"/>
    </source>
</evidence>
<keyword evidence="4" id="KW-0732">Signal</keyword>
<name>A0ABQ3BYD6_9ACTN</name>
<keyword evidence="7" id="KW-1185">Reference proteome</keyword>
<reference evidence="7" key="1">
    <citation type="journal article" date="2019" name="Int. J. Syst. Evol. Microbiol.">
        <title>The Global Catalogue of Microorganisms (GCM) 10K type strain sequencing project: providing services to taxonomists for standard genome sequencing and annotation.</title>
        <authorList>
            <consortium name="The Broad Institute Genomics Platform"/>
            <consortium name="The Broad Institute Genome Sequencing Center for Infectious Disease"/>
            <person name="Wu L."/>
            <person name="Ma J."/>
        </authorList>
    </citation>
    <scope>NUCLEOTIDE SEQUENCE [LARGE SCALE GENOMIC DNA]</scope>
    <source>
        <strain evidence="7">JCM 4602</strain>
    </source>
</reference>
<feature type="compositionally biased region" description="Low complexity" evidence="2">
    <location>
        <begin position="523"/>
        <end position="534"/>
    </location>
</feature>
<accession>A0ABQ3BYD6</accession>
<feature type="region of interest" description="Disordered" evidence="2">
    <location>
        <begin position="173"/>
        <end position="205"/>
    </location>
</feature>
<dbReference type="CDD" id="cd00688">
    <property type="entry name" value="ISOPREN_C2_like"/>
    <property type="match status" value="1"/>
</dbReference>
<proteinExistence type="predicted"/>
<keyword evidence="3" id="KW-0812">Transmembrane</keyword>
<dbReference type="InterPro" id="IPR008930">
    <property type="entry name" value="Terpenoid_cyclase/PrenylTrfase"/>
</dbReference>
<dbReference type="SUPFAM" id="SSF48239">
    <property type="entry name" value="Terpenoid cyclases/Protein prenyltransferases"/>
    <property type="match status" value="2"/>
</dbReference>
<comment type="caution">
    <text evidence="6">The sequence shown here is derived from an EMBL/GenBank/DDBJ whole genome shotgun (WGS) entry which is preliminary data.</text>
</comment>
<evidence type="ECO:0000313" key="6">
    <source>
        <dbReference type="EMBL" id="GGZ61364.1"/>
    </source>
</evidence>
<dbReference type="InterPro" id="IPR051588">
    <property type="entry name" value="Cobalamin_Transport"/>
</dbReference>
<keyword evidence="3" id="KW-1133">Transmembrane helix</keyword>
<dbReference type="PANTHER" id="PTHR10559">
    <property type="entry name" value="TRANSCOBALAMIN-1/GASTRIC INTRINSIC FACTOR"/>
    <property type="match status" value="1"/>
</dbReference>
<evidence type="ECO:0000256" key="2">
    <source>
        <dbReference type="SAM" id="MobiDB-lite"/>
    </source>
</evidence>
<gene>
    <name evidence="6" type="ORF">GCM10010328_39890</name>
</gene>
<organism evidence="6 7">
    <name type="scientific">Streptomyces rubiginosohelvolus</name>
    <dbReference type="NCBI Taxonomy" id="67362"/>
    <lineage>
        <taxon>Bacteria</taxon>
        <taxon>Bacillati</taxon>
        <taxon>Actinomycetota</taxon>
        <taxon>Actinomycetes</taxon>
        <taxon>Kitasatosporales</taxon>
        <taxon>Streptomycetaceae</taxon>
        <taxon>Streptomyces</taxon>
    </lineage>
</organism>
<dbReference type="EMBL" id="BMUW01000007">
    <property type="protein sequence ID" value="GGZ61364.1"/>
    <property type="molecule type" value="Genomic_DNA"/>
</dbReference>
<keyword evidence="3" id="KW-0472">Membrane</keyword>
<feature type="transmembrane region" description="Helical" evidence="3">
    <location>
        <begin position="894"/>
        <end position="912"/>
    </location>
</feature>
<dbReference type="Proteomes" id="UP000624183">
    <property type="component" value="Unassembled WGS sequence"/>
</dbReference>
<evidence type="ECO:0000256" key="1">
    <source>
        <dbReference type="ARBA" id="ARBA00022737"/>
    </source>
</evidence>
<feature type="signal peptide" evidence="4">
    <location>
        <begin position="1"/>
        <end position="29"/>
    </location>
</feature>
<evidence type="ECO:0000259" key="5">
    <source>
        <dbReference type="Pfam" id="PF00432"/>
    </source>
</evidence>
<feature type="domain" description="Prenyltransferase alpha-alpha toroid" evidence="5">
    <location>
        <begin position="412"/>
        <end position="487"/>
    </location>
</feature>
<feature type="region of interest" description="Disordered" evidence="2">
    <location>
        <begin position="512"/>
        <end position="541"/>
    </location>
</feature>
<dbReference type="Pfam" id="PF00432">
    <property type="entry name" value="Prenyltrans"/>
    <property type="match status" value="2"/>
</dbReference>
<dbReference type="PANTHER" id="PTHR10559:SF18">
    <property type="entry name" value="TRANSCOBALAMIN II"/>
    <property type="match status" value="1"/>
</dbReference>
<dbReference type="InterPro" id="IPR001330">
    <property type="entry name" value="Prenyltrans"/>
</dbReference>
<sequence length="930" mass="93406">MVGTAQQQDRHVGKKRLLSLLTAAAVTFAASVVFVTGAGPAAADPVAECTATKGAIVAVDFGPFRGGVVRGCDTTPTTGYALLHEGGFTTEGTQHDGDGFICRIGTGSFNSGTQYPTPATEDCVLTPQASAYWSYWIASPGQDSWSYSPLGAMSRKPQAGDVDAWVFGGTDVGGSTGRPTFTPDEVRAGGGATPGPSEDPTGGPTVPAGKIDVTAAGRWVSGQLREGTHVADEGSDTPNDFLTTEAAYALAAANGKGSALDKVVTHLADRTDAYAYPAGAEEPPAAPAAARLALLAEITEGDPRDFGGHDLLGDLAENVCPAGPESGSPTPGCTAKGDFHGATYADGQALAVLALLRGGVERPAGTEERLTQLVCQDGSVTGILLSPGEYCDGDPATTGLVALVLDEAGGHEAAVAKMRTYLKKAQLKSGAFPVDNMSTTGSVAATSYAAQALRALGDGDAADAAVAWLSREQLDDGGFGFDEGATDAALYATAPAVLAGAGTDLVRLVAKAPEPTDPPTTPPATGGPTTKPTTRPSGVGPDLKKGVGFLTHPANLLQGRYYDDGAGQGQAEFGMTIDGAFALAATGHDNNALRTIVDFLSGGGKDRTGRTLVDWSGIGGKYAQGGRIGKAALLAQAVERDPRDFGGRDLIAAVTDAVCEKPSTAPDRSCPAKGAYTHSPSVFAQSLGIIAQVRAGEEKAAEAPIAYLASLQHASSGAWPSLIPSTGDSDVDSTAMAAMTLDLVPGDAHAAAVDKSLAWIAARQLPDGGFPGASGNSVNSAALAVQGLSLDAEKYDKQITKALKFLASQQNKDGGFNVAKEGQRGSDIRASAQAVGGATGISFGTLARSLKGTTPNPVPSSSTPVIVTPGDSAGGGGIVNADGPGGGGGLASTGAQALGLAAAAAVLVLAGWRTVVTARNRRGAAAGGER</sequence>
<evidence type="ECO:0000256" key="3">
    <source>
        <dbReference type="SAM" id="Phobius"/>
    </source>
</evidence>
<evidence type="ECO:0000256" key="4">
    <source>
        <dbReference type="SAM" id="SignalP"/>
    </source>
</evidence>
<dbReference type="Gene3D" id="1.50.10.20">
    <property type="match status" value="2"/>
</dbReference>